<dbReference type="PANTHER" id="PTHR10177">
    <property type="entry name" value="CYCLINS"/>
    <property type="match status" value="1"/>
</dbReference>
<dbReference type="InterPro" id="IPR039361">
    <property type="entry name" value="Cyclin"/>
</dbReference>
<evidence type="ECO:0000259" key="3">
    <source>
        <dbReference type="SMART" id="SM00385"/>
    </source>
</evidence>
<dbReference type="SUPFAM" id="SSF47954">
    <property type="entry name" value="Cyclin-like"/>
    <property type="match status" value="1"/>
</dbReference>
<keyword evidence="1" id="KW-0195">Cyclin</keyword>
<dbReference type="SMART" id="SM00385">
    <property type="entry name" value="CYCLIN"/>
    <property type="match status" value="1"/>
</dbReference>
<dbReference type="RefSeq" id="XP_006814720.1">
    <property type="nucleotide sequence ID" value="XM_006814657.1"/>
</dbReference>
<evidence type="ECO:0000256" key="2">
    <source>
        <dbReference type="SAM" id="MobiDB-lite"/>
    </source>
</evidence>
<dbReference type="GeneID" id="102806231"/>
<dbReference type="CDD" id="cd20523">
    <property type="entry name" value="CYCLIN_CCNG"/>
    <property type="match status" value="1"/>
</dbReference>
<feature type="region of interest" description="Disordered" evidence="2">
    <location>
        <begin position="320"/>
        <end position="352"/>
    </location>
</feature>
<evidence type="ECO:0000313" key="5">
    <source>
        <dbReference type="RefSeq" id="XP_006814720.1"/>
    </source>
</evidence>
<protein>
    <submittedName>
        <fullName evidence="5">Cyclin-G2-like</fullName>
    </submittedName>
</protein>
<evidence type="ECO:0000313" key="4">
    <source>
        <dbReference type="Proteomes" id="UP000694865"/>
    </source>
</evidence>
<dbReference type="Gene3D" id="1.10.472.10">
    <property type="entry name" value="Cyclin-like"/>
    <property type="match status" value="2"/>
</dbReference>
<dbReference type="InterPro" id="IPR006671">
    <property type="entry name" value="Cyclin_N"/>
</dbReference>
<accession>A0ABM0M3X9</accession>
<dbReference type="InterPro" id="IPR013763">
    <property type="entry name" value="Cyclin-like_dom"/>
</dbReference>
<sequence>MNRFVLVLVLERMEISHHYKEEMAHLLCSLQKLLSKETQYQTTLEHMLQCYTQSSTDVITPEIRNKSIQNLRVLNRFYGYPSETFMIAVNVMDRFLSILKVRPRHMACITVSCYHIAIKSTVTDQDMPSAFDLIRISQSKCTVSDLNRMQRIILEKLEWDLDCPTSLTFLHLFHAIAIASEFLHIDVGEEDEHLEKLCWKLEACMCQTSFTVYKASTLALCLLSCELAARSDVTDITSKKWMRSTLALQLLTEITDCELLQCRTHVSEFLVLYGSPRMRIPRSKLTWVISSRTARQLQFSAQCVTGLPTIHEHQVFADSSAGEDSCNSSVDDSSASSSPPPPPPYRPFHTHGVEDEDFPCTEVVSTSEDGLEVNNFCVDRSLIFEFKTENPLHCQLHNIYTSASNKTVSNAS</sequence>
<comment type="similarity">
    <text evidence="1">Belongs to the cyclin family.</text>
</comment>
<organism evidence="4 5">
    <name type="scientific">Saccoglossus kowalevskii</name>
    <name type="common">Acorn worm</name>
    <dbReference type="NCBI Taxonomy" id="10224"/>
    <lineage>
        <taxon>Eukaryota</taxon>
        <taxon>Metazoa</taxon>
        <taxon>Hemichordata</taxon>
        <taxon>Enteropneusta</taxon>
        <taxon>Harrimaniidae</taxon>
        <taxon>Saccoglossus</taxon>
    </lineage>
</organism>
<proteinExistence type="inferred from homology"/>
<feature type="compositionally biased region" description="Low complexity" evidence="2">
    <location>
        <begin position="324"/>
        <end position="337"/>
    </location>
</feature>
<keyword evidence="4" id="KW-1185">Reference proteome</keyword>
<dbReference type="InterPro" id="IPR036915">
    <property type="entry name" value="Cyclin-like_sf"/>
</dbReference>
<gene>
    <name evidence="5" type="primary">LOC102806231</name>
</gene>
<name>A0ABM0M3X9_SACKO</name>
<dbReference type="Proteomes" id="UP000694865">
    <property type="component" value="Unplaced"/>
</dbReference>
<feature type="domain" description="Cyclin-like" evidence="3">
    <location>
        <begin position="69"/>
        <end position="155"/>
    </location>
</feature>
<evidence type="ECO:0000256" key="1">
    <source>
        <dbReference type="RuleBase" id="RU000383"/>
    </source>
</evidence>
<dbReference type="Pfam" id="PF00134">
    <property type="entry name" value="Cyclin_N"/>
    <property type="match status" value="1"/>
</dbReference>
<reference evidence="5" key="1">
    <citation type="submission" date="2025-08" db="UniProtKB">
        <authorList>
            <consortium name="RefSeq"/>
        </authorList>
    </citation>
    <scope>IDENTIFICATION</scope>
    <source>
        <tissue evidence="5">Testes</tissue>
    </source>
</reference>